<evidence type="ECO:0000313" key="2">
    <source>
        <dbReference type="Proteomes" id="UP001638806"/>
    </source>
</evidence>
<accession>A0ACC4DX44</accession>
<dbReference type="EMBL" id="JBGNUJ010000004">
    <property type="protein sequence ID" value="KAL3959900.1"/>
    <property type="molecule type" value="Genomic_DNA"/>
</dbReference>
<reference evidence="1" key="1">
    <citation type="submission" date="2024-12" db="EMBL/GenBank/DDBJ databases">
        <title>Comparative genomics and development of molecular markers within Purpureocillium lilacinum and among Purpureocillium species.</title>
        <authorList>
            <person name="Yeh Z.-Y."/>
            <person name="Ni N.-T."/>
            <person name="Lo P.-H."/>
            <person name="Mushyakhwo K."/>
            <person name="Lin C.-F."/>
            <person name="Nai Y.-S."/>
        </authorList>
    </citation>
    <scope>NUCLEOTIDE SEQUENCE</scope>
    <source>
        <strain evidence="1">NCHU-NPUST-175</strain>
    </source>
</reference>
<protein>
    <submittedName>
        <fullName evidence="1">Uncharacterized protein</fullName>
    </submittedName>
</protein>
<dbReference type="Proteomes" id="UP001638806">
    <property type="component" value="Unassembled WGS sequence"/>
</dbReference>
<evidence type="ECO:0000313" key="1">
    <source>
        <dbReference type="EMBL" id="KAL3959900.1"/>
    </source>
</evidence>
<gene>
    <name evidence="1" type="ORF">ACCO45_005017</name>
</gene>
<comment type="caution">
    <text evidence="1">The sequence shown here is derived from an EMBL/GenBank/DDBJ whole genome shotgun (WGS) entry which is preliminary data.</text>
</comment>
<organism evidence="1 2">
    <name type="scientific">Purpureocillium lilacinum</name>
    <name type="common">Paecilomyces lilacinus</name>
    <dbReference type="NCBI Taxonomy" id="33203"/>
    <lineage>
        <taxon>Eukaryota</taxon>
        <taxon>Fungi</taxon>
        <taxon>Dikarya</taxon>
        <taxon>Ascomycota</taxon>
        <taxon>Pezizomycotina</taxon>
        <taxon>Sordariomycetes</taxon>
        <taxon>Hypocreomycetidae</taxon>
        <taxon>Hypocreales</taxon>
        <taxon>Ophiocordycipitaceae</taxon>
        <taxon>Purpureocillium</taxon>
    </lineage>
</organism>
<name>A0ACC4DX44_PURLI</name>
<sequence>MRRASQSRSSPPSLPWSASSKAWMSFSASVVTSAPVDGLWYWHPWSYAKADDRLRVRTNRDVVPGSGTPHRPTRLKILDDSRGTPGDVSGHGGRRWCRPHRNGLLQGSKSGTAEPGGAVALTSPHMMCRQEQGDPWIEVATGTLDRLFRFWDKKPSRRGILFVIVRGCKSSSVKFLPWPCEPVTRI</sequence>
<proteinExistence type="predicted"/>
<keyword evidence="2" id="KW-1185">Reference proteome</keyword>